<reference evidence="1" key="1">
    <citation type="journal article" date="2015" name="Nature">
        <title>Complex archaea that bridge the gap between prokaryotes and eukaryotes.</title>
        <authorList>
            <person name="Spang A."/>
            <person name="Saw J.H."/>
            <person name="Jorgensen S.L."/>
            <person name="Zaremba-Niedzwiedzka K."/>
            <person name="Martijn J."/>
            <person name="Lind A.E."/>
            <person name="van Eijk R."/>
            <person name="Schleper C."/>
            <person name="Guy L."/>
            <person name="Ettema T.J."/>
        </authorList>
    </citation>
    <scope>NUCLEOTIDE SEQUENCE</scope>
</reference>
<dbReference type="EMBL" id="LAZR01012155">
    <property type="protein sequence ID" value="KKM30276.1"/>
    <property type="molecule type" value="Genomic_DNA"/>
</dbReference>
<accession>A0A0F9L1Y2</accession>
<evidence type="ECO:0000313" key="1">
    <source>
        <dbReference type="EMBL" id="KKM30276.1"/>
    </source>
</evidence>
<dbReference type="AlphaFoldDB" id="A0A0F9L1Y2"/>
<proteinExistence type="predicted"/>
<organism evidence="1">
    <name type="scientific">marine sediment metagenome</name>
    <dbReference type="NCBI Taxonomy" id="412755"/>
    <lineage>
        <taxon>unclassified sequences</taxon>
        <taxon>metagenomes</taxon>
        <taxon>ecological metagenomes</taxon>
    </lineage>
</organism>
<name>A0A0F9L1Y2_9ZZZZ</name>
<gene>
    <name evidence="1" type="ORF">LCGC14_1566190</name>
</gene>
<sequence length="227" mass="24321">MARNVPASKRGFGWDEANSRLGVYAAGVLVASFDGANTRLLFNDNDINLGDNDYIQWGDASGGDVSVRWNGSLLQFLPAVDDTGYISIGDGTTDMDLRVYLGGPAKYATFDVGNAYFQLDDVDLRLGDNDEIKFGDASGGDVTLKWDGGLLQMLPAVSDTGYFAIGNGTLDMDVRIYTSVGKYLDIDIGNDYLSLVNLSLYAPNLATSSAQAGIVYVNSNGYLIQSD</sequence>
<protein>
    <submittedName>
        <fullName evidence="1">Uncharacterized protein</fullName>
    </submittedName>
</protein>
<comment type="caution">
    <text evidence="1">The sequence shown here is derived from an EMBL/GenBank/DDBJ whole genome shotgun (WGS) entry which is preliminary data.</text>
</comment>